<dbReference type="InterPro" id="IPR036179">
    <property type="entry name" value="Ig-like_dom_sf"/>
</dbReference>
<evidence type="ECO:0000313" key="4">
    <source>
        <dbReference type="EMBL" id="KAK7598081.1"/>
    </source>
</evidence>
<keyword evidence="1" id="KW-0472">Membrane</keyword>
<sequence length="320" mass="35803">MCDHHDISPSCKVRREQLYGALKQETVLLECEVESNPKPAQFHWTFNNSGDSSLVSQSRYTHSGFTSVIKYTPMSDLDYGTLACWATNSVGQQKRPCIYQVVAAGRPLPLINCSITNQTEDSLQVLCMENFNGGLPQHFLMEVLEMPSIESKFNVSVNGRPPLFYLHGLESSLSYKVKLFAVNAKGLSDPVFLETSSFKGAAKYTGARSFQVVSLMTGLIFVLFLLTVVLCVFGTSIIFCRCRHRQFHQPEETDAKHHKVDEIKDQSYMSAVFVANQPSVNDAKGPDIITNTCASPWRNRFRSNDRKDSVDDNSASASRF</sequence>
<evidence type="ECO:0008006" key="6">
    <source>
        <dbReference type="Google" id="ProtNLM"/>
    </source>
</evidence>
<dbReference type="PANTHER" id="PTHR23278:SF28">
    <property type="entry name" value="SIDESTEP IV, ISOFORM C"/>
    <property type="match status" value="1"/>
</dbReference>
<keyword evidence="1" id="KW-0812">Transmembrane</keyword>
<dbReference type="Gene3D" id="2.60.40.10">
    <property type="entry name" value="Immunoglobulins"/>
    <property type="match status" value="1"/>
</dbReference>
<dbReference type="PROSITE" id="PS50853">
    <property type="entry name" value="FN3"/>
    <property type="match status" value="1"/>
</dbReference>
<dbReference type="SUPFAM" id="SSF49265">
    <property type="entry name" value="Fibronectin type III"/>
    <property type="match status" value="1"/>
</dbReference>
<dbReference type="InterPro" id="IPR003961">
    <property type="entry name" value="FN3_dom"/>
</dbReference>
<dbReference type="Proteomes" id="UP001367676">
    <property type="component" value="Unassembled WGS sequence"/>
</dbReference>
<evidence type="ECO:0000259" key="3">
    <source>
        <dbReference type="PROSITE" id="PS50853"/>
    </source>
</evidence>
<feature type="domain" description="Fibronectin type-III" evidence="3">
    <location>
        <begin position="106"/>
        <end position="201"/>
    </location>
</feature>
<dbReference type="CDD" id="cd00063">
    <property type="entry name" value="FN3"/>
    <property type="match status" value="1"/>
</dbReference>
<keyword evidence="1" id="KW-1133">Transmembrane helix</keyword>
<gene>
    <name evidence="4" type="ORF">V9T40_006316</name>
</gene>
<evidence type="ECO:0000313" key="5">
    <source>
        <dbReference type="Proteomes" id="UP001367676"/>
    </source>
</evidence>
<dbReference type="PROSITE" id="PS50835">
    <property type="entry name" value="IG_LIKE"/>
    <property type="match status" value="1"/>
</dbReference>
<dbReference type="SUPFAM" id="SSF48726">
    <property type="entry name" value="Immunoglobulin"/>
    <property type="match status" value="1"/>
</dbReference>
<name>A0AAN9TJT3_9HEMI</name>
<dbReference type="EMBL" id="JBBCAQ010000014">
    <property type="protein sequence ID" value="KAK7598081.1"/>
    <property type="molecule type" value="Genomic_DNA"/>
</dbReference>
<dbReference type="InterPro" id="IPR036116">
    <property type="entry name" value="FN3_sf"/>
</dbReference>
<evidence type="ECO:0000259" key="2">
    <source>
        <dbReference type="PROSITE" id="PS50835"/>
    </source>
</evidence>
<comment type="caution">
    <text evidence="4">The sequence shown here is derived from an EMBL/GenBank/DDBJ whole genome shotgun (WGS) entry which is preliminary data.</text>
</comment>
<proteinExistence type="predicted"/>
<evidence type="ECO:0000256" key="1">
    <source>
        <dbReference type="SAM" id="Phobius"/>
    </source>
</evidence>
<keyword evidence="5" id="KW-1185">Reference proteome</keyword>
<feature type="transmembrane region" description="Helical" evidence="1">
    <location>
        <begin position="215"/>
        <end position="240"/>
    </location>
</feature>
<protein>
    <recommendedName>
        <fullName evidence="6">Ig-like domain-containing protein</fullName>
    </recommendedName>
</protein>
<organism evidence="4 5">
    <name type="scientific">Parthenolecanium corni</name>
    <dbReference type="NCBI Taxonomy" id="536013"/>
    <lineage>
        <taxon>Eukaryota</taxon>
        <taxon>Metazoa</taxon>
        <taxon>Ecdysozoa</taxon>
        <taxon>Arthropoda</taxon>
        <taxon>Hexapoda</taxon>
        <taxon>Insecta</taxon>
        <taxon>Pterygota</taxon>
        <taxon>Neoptera</taxon>
        <taxon>Paraneoptera</taxon>
        <taxon>Hemiptera</taxon>
        <taxon>Sternorrhyncha</taxon>
        <taxon>Coccoidea</taxon>
        <taxon>Coccidae</taxon>
        <taxon>Parthenolecanium</taxon>
    </lineage>
</organism>
<accession>A0AAN9TJT3</accession>
<dbReference type="InterPro" id="IPR013783">
    <property type="entry name" value="Ig-like_fold"/>
</dbReference>
<dbReference type="Pfam" id="PF13927">
    <property type="entry name" value="Ig_3"/>
    <property type="match status" value="1"/>
</dbReference>
<dbReference type="InterPro" id="IPR007110">
    <property type="entry name" value="Ig-like_dom"/>
</dbReference>
<feature type="domain" description="Ig-like" evidence="2">
    <location>
        <begin position="9"/>
        <end position="89"/>
    </location>
</feature>
<dbReference type="PANTHER" id="PTHR23278">
    <property type="entry name" value="SIDESTEP PROTEIN"/>
    <property type="match status" value="1"/>
</dbReference>
<dbReference type="AlphaFoldDB" id="A0AAN9TJT3"/>
<reference evidence="4 5" key="1">
    <citation type="submission" date="2024-03" db="EMBL/GenBank/DDBJ databases">
        <title>Adaptation during the transition from Ophiocordyceps entomopathogen to insect associate is accompanied by gene loss and intensified selection.</title>
        <authorList>
            <person name="Ward C.M."/>
            <person name="Onetto C.A."/>
            <person name="Borneman A.R."/>
        </authorList>
    </citation>
    <scope>NUCLEOTIDE SEQUENCE [LARGE SCALE GENOMIC DNA]</scope>
    <source>
        <strain evidence="4">AWRI1</strain>
        <tissue evidence="4">Single Adult Female</tissue>
    </source>
</reference>